<dbReference type="EMBL" id="CP000496">
    <property type="protein sequence ID" value="ABN64432.1"/>
    <property type="molecule type" value="Genomic_DNA"/>
</dbReference>
<keyword evidence="1" id="KW-0472">Membrane</keyword>
<dbReference type="KEGG" id="pic:PICST_29819"/>
<organism evidence="2 3">
    <name type="scientific">Scheffersomyces stipitis (strain ATCC 58785 / CBS 6054 / NBRC 10063 / NRRL Y-11545)</name>
    <name type="common">Yeast</name>
    <name type="synonym">Pichia stipitis</name>
    <dbReference type="NCBI Taxonomy" id="322104"/>
    <lineage>
        <taxon>Eukaryota</taxon>
        <taxon>Fungi</taxon>
        <taxon>Dikarya</taxon>
        <taxon>Ascomycota</taxon>
        <taxon>Saccharomycotina</taxon>
        <taxon>Pichiomycetes</taxon>
        <taxon>Debaryomycetaceae</taxon>
        <taxon>Scheffersomyces</taxon>
    </lineage>
</organism>
<dbReference type="GeneID" id="4837471"/>
<dbReference type="InParanoid" id="A3LP47"/>
<accession>A3LP47</accession>
<proteinExistence type="predicted"/>
<feature type="transmembrane region" description="Helical" evidence="1">
    <location>
        <begin position="6"/>
        <end position="26"/>
    </location>
</feature>
<evidence type="ECO:0000313" key="3">
    <source>
        <dbReference type="Proteomes" id="UP000002258"/>
    </source>
</evidence>
<protein>
    <submittedName>
        <fullName evidence="2">Uncharacterized protein</fullName>
    </submittedName>
</protein>
<keyword evidence="1" id="KW-1133">Transmembrane helix</keyword>
<gene>
    <name evidence="2" type="ORF">PICST_29819</name>
</gene>
<dbReference type="Proteomes" id="UP000002258">
    <property type="component" value="Chromosome 2"/>
</dbReference>
<dbReference type="RefSeq" id="XP_001382461.1">
    <property type="nucleotide sequence ID" value="XM_001382424.1"/>
</dbReference>
<keyword evidence="3" id="KW-1185">Reference proteome</keyword>
<name>A3LP47_PICST</name>
<sequence>MLPKAGLIVFGSLIPIPIGLVFYICVKSKKPRPDIEAMSPHEDFNHTEDLDNHTYHYTSRVTYTEHGDVPIYSGPSIHRPSIHISHFNTPTSIKDLDPPDYFEAAQDISFDSVSTSQSMEDPRYYPSVPQLAHVRFPME</sequence>
<evidence type="ECO:0000256" key="1">
    <source>
        <dbReference type="SAM" id="Phobius"/>
    </source>
</evidence>
<dbReference type="AlphaFoldDB" id="A3LP47"/>
<dbReference type="HOGENOM" id="CLU_1845831_0_0_1"/>
<keyword evidence="1" id="KW-0812">Transmembrane</keyword>
<evidence type="ECO:0000313" key="2">
    <source>
        <dbReference type="EMBL" id="ABN64432.1"/>
    </source>
</evidence>
<reference evidence="2 3" key="1">
    <citation type="journal article" date="2007" name="Nat. Biotechnol.">
        <title>Genome sequence of the lignocellulose-bioconverting and xylose-fermenting yeast Pichia stipitis.</title>
        <authorList>
            <person name="Jeffries T.W."/>
            <person name="Grigoriev I.V."/>
            <person name="Grimwood J."/>
            <person name="Laplaza J.M."/>
            <person name="Aerts A."/>
            <person name="Salamov A."/>
            <person name="Schmutz J."/>
            <person name="Lindquist E."/>
            <person name="Dehal P."/>
            <person name="Shapiro H."/>
            <person name="Jin Y.S."/>
            <person name="Passoth V."/>
            <person name="Richardson P.M."/>
        </authorList>
    </citation>
    <scope>NUCLEOTIDE SEQUENCE [LARGE SCALE GENOMIC DNA]</scope>
    <source>
        <strain evidence="3">ATCC 58785 / CBS 6054 / NBRC 10063 / NRRL Y-11545</strain>
    </source>
</reference>